<dbReference type="SUPFAM" id="SSF47384">
    <property type="entry name" value="Homodimeric domain of signal transducing histidine kinase"/>
    <property type="match status" value="1"/>
</dbReference>
<evidence type="ECO:0000256" key="3">
    <source>
        <dbReference type="ARBA" id="ARBA00012438"/>
    </source>
</evidence>
<feature type="transmembrane region" description="Helical" evidence="11">
    <location>
        <begin position="152"/>
        <end position="175"/>
    </location>
</feature>
<dbReference type="InterPro" id="IPR003594">
    <property type="entry name" value="HATPase_dom"/>
</dbReference>
<dbReference type="PRINTS" id="PR00344">
    <property type="entry name" value="BCTRLSENSOR"/>
</dbReference>
<organism evidence="14 15">
    <name type="scientific">Thermus thermophilus</name>
    <dbReference type="NCBI Taxonomy" id="274"/>
    <lineage>
        <taxon>Bacteria</taxon>
        <taxon>Thermotogati</taxon>
        <taxon>Deinococcota</taxon>
        <taxon>Deinococci</taxon>
        <taxon>Thermales</taxon>
        <taxon>Thermaceae</taxon>
        <taxon>Thermus</taxon>
    </lineage>
</organism>
<keyword evidence="5" id="KW-0808">Transferase</keyword>
<feature type="domain" description="Histidine kinase" evidence="12">
    <location>
        <begin position="238"/>
        <end position="421"/>
    </location>
</feature>
<dbReference type="RefSeq" id="WP_201350898.1">
    <property type="nucleotide sequence ID" value="NZ_AP024270.1"/>
</dbReference>
<dbReference type="PROSITE" id="PS50885">
    <property type="entry name" value="HAMP"/>
    <property type="match status" value="1"/>
</dbReference>
<evidence type="ECO:0000256" key="6">
    <source>
        <dbReference type="ARBA" id="ARBA00022692"/>
    </source>
</evidence>
<evidence type="ECO:0000256" key="1">
    <source>
        <dbReference type="ARBA" id="ARBA00000085"/>
    </source>
</evidence>
<keyword evidence="10 11" id="KW-0472">Membrane</keyword>
<evidence type="ECO:0000313" key="14">
    <source>
        <dbReference type="EMBL" id="BCP66764.1"/>
    </source>
</evidence>
<dbReference type="InterPro" id="IPR003660">
    <property type="entry name" value="HAMP_dom"/>
</dbReference>
<dbReference type="Gene3D" id="1.10.287.130">
    <property type="match status" value="1"/>
</dbReference>
<dbReference type="PROSITE" id="PS50109">
    <property type="entry name" value="HIS_KIN"/>
    <property type="match status" value="1"/>
</dbReference>
<reference evidence="15" key="1">
    <citation type="submission" date="2021-01" db="EMBL/GenBank/DDBJ databases">
        <title>Complete Genome Sequence of Thermus thermophilus Strain HB5018, Isolated from Mine Onsen Hot Spring.</title>
        <authorList>
            <person name="Miyazaki K."/>
            <person name="Moriya T."/>
            <person name="Nemoto N."/>
            <person name="Oshima T."/>
            <person name="Yura K."/>
            <person name="Bessho Y."/>
        </authorList>
    </citation>
    <scope>NUCLEOTIDE SEQUENCE [LARGE SCALE GENOMIC DNA]</scope>
    <source>
        <strain evidence="15">HB5018</strain>
    </source>
</reference>
<keyword evidence="6 11" id="KW-0812">Transmembrane</keyword>
<keyword evidence="7 14" id="KW-0418">Kinase</keyword>
<dbReference type="InterPro" id="IPR050428">
    <property type="entry name" value="TCS_sensor_his_kinase"/>
</dbReference>
<keyword evidence="4" id="KW-0597">Phosphoprotein</keyword>
<dbReference type="GO" id="GO:0000155">
    <property type="term" value="F:phosphorelay sensor kinase activity"/>
    <property type="evidence" value="ECO:0007669"/>
    <property type="project" value="InterPro"/>
</dbReference>
<keyword evidence="8 11" id="KW-1133">Transmembrane helix</keyword>
<dbReference type="InterPro" id="IPR003661">
    <property type="entry name" value="HisK_dim/P_dom"/>
</dbReference>
<dbReference type="InterPro" id="IPR004358">
    <property type="entry name" value="Sig_transdc_His_kin-like_C"/>
</dbReference>
<dbReference type="InterPro" id="IPR036890">
    <property type="entry name" value="HATPase_C_sf"/>
</dbReference>
<dbReference type="InterPro" id="IPR036097">
    <property type="entry name" value="HisK_dim/P_sf"/>
</dbReference>
<dbReference type="PANTHER" id="PTHR45436">
    <property type="entry name" value="SENSOR HISTIDINE KINASE YKOH"/>
    <property type="match status" value="1"/>
</dbReference>
<proteinExistence type="predicted"/>
<evidence type="ECO:0000259" key="13">
    <source>
        <dbReference type="PROSITE" id="PS50885"/>
    </source>
</evidence>
<dbReference type="Gene3D" id="3.30.565.10">
    <property type="entry name" value="Histidine kinase-like ATPase, C-terminal domain"/>
    <property type="match status" value="1"/>
</dbReference>
<comment type="catalytic activity">
    <reaction evidence="1">
        <text>ATP + protein L-histidine = ADP + protein N-phospho-L-histidine.</text>
        <dbReference type="EC" id="2.7.13.3"/>
    </reaction>
</comment>
<dbReference type="CDD" id="cd00082">
    <property type="entry name" value="HisKA"/>
    <property type="match status" value="1"/>
</dbReference>
<dbReference type="Proteomes" id="UP000596099">
    <property type="component" value="Chromosome"/>
</dbReference>
<sequence length="434" mass="46656">MATAFSSLRARLFALLLLALLLLLAPLAWLSAREAERAASEDLRRALYTRLYLLQAEGVQDEERLLLELFRLAQLFGGGVGFVLREGEARFTQLGDWPLPPGLPAALAAEGVYQGVFRGTLYVALAQGGLAYGLAVPLEGVSGLGQRLLARYALWGGGLLLGVFLLAALALSWTLRPLRDLEKALRARAPEDLSPLPDPGLAELRPVVAALNALFARVGRLLAELAEKEEAARRFARHASHELRTPLTALKGYLEVLRRKNEPRALEGALREAGRMEALLAGLLRLSRLEALPPQRVPLDLRAFLEAQGLEVQGEGRVLADPELLALAVENVLENARRHGRLPVRAELSREGEGVWVWLVDAGPGFPEDLLPRVLEPFVHGGKGTGLGLALVAAVARAHGGRVRVENRGGAGVGLYLPLAPLKVSPGVPFGEGG</sequence>
<evidence type="ECO:0000256" key="9">
    <source>
        <dbReference type="ARBA" id="ARBA00023012"/>
    </source>
</evidence>
<dbReference type="CDD" id="cd00075">
    <property type="entry name" value="HATPase"/>
    <property type="match status" value="1"/>
</dbReference>
<name>A0A7R7TEU5_THETH</name>
<evidence type="ECO:0000256" key="11">
    <source>
        <dbReference type="SAM" id="Phobius"/>
    </source>
</evidence>
<evidence type="ECO:0000259" key="12">
    <source>
        <dbReference type="PROSITE" id="PS50109"/>
    </source>
</evidence>
<keyword evidence="9" id="KW-0902">Two-component regulatory system</keyword>
<dbReference type="InterPro" id="IPR005467">
    <property type="entry name" value="His_kinase_dom"/>
</dbReference>
<comment type="subcellular location">
    <subcellularLocation>
        <location evidence="2">Membrane</location>
    </subcellularLocation>
</comment>
<accession>A0A7R7TEU5</accession>
<evidence type="ECO:0000256" key="5">
    <source>
        <dbReference type="ARBA" id="ARBA00022679"/>
    </source>
</evidence>
<feature type="domain" description="HAMP" evidence="13">
    <location>
        <begin position="172"/>
        <end position="223"/>
    </location>
</feature>
<dbReference type="SMART" id="SM00388">
    <property type="entry name" value="HisKA"/>
    <property type="match status" value="1"/>
</dbReference>
<gene>
    <name evidence="14" type="ORF">TthHB5018_16980</name>
</gene>
<dbReference type="SMART" id="SM00387">
    <property type="entry name" value="HATPase_c"/>
    <property type="match status" value="1"/>
</dbReference>
<dbReference type="EC" id="2.7.13.3" evidence="3"/>
<dbReference type="AlphaFoldDB" id="A0A7R7TEU5"/>
<evidence type="ECO:0000256" key="7">
    <source>
        <dbReference type="ARBA" id="ARBA00022777"/>
    </source>
</evidence>
<dbReference type="GO" id="GO:0016020">
    <property type="term" value="C:membrane"/>
    <property type="evidence" value="ECO:0007669"/>
    <property type="project" value="UniProtKB-SubCell"/>
</dbReference>
<dbReference type="PANTHER" id="PTHR45436:SF5">
    <property type="entry name" value="SENSOR HISTIDINE KINASE TRCS"/>
    <property type="match status" value="1"/>
</dbReference>
<evidence type="ECO:0000256" key="2">
    <source>
        <dbReference type="ARBA" id="ARBA00004370"/>
    </source>
</evidence>
<dbReference type="Pfam" id="PF02518">
    <property type="entry name" value="HATPase_c"/>
    <property type="match status" value="1"/>
</dbReference>
<evidence type="ECO:0000256" key="4">
    <source>
        <dbReference type="ARBA" id="ARBA00022553"/>
    </source>
</evidence>
<dbReference type="SUPFAM" id="SSF55874">
    <property type="entry name" value="ATPase domain of HSP90 chaperone/DNA topoisomerase II/histidine kinase"/>
    <property type="match status" value="1"/>
</dbReference>
<dbReference type="Pfam" id="PF00512">
    <property type="entry name" value="HisKA"/>
    <property type="match status" value="1"/>
</dbReference>
<dbReference type="EMBL" id="AP024270">
    <property type="protein sequence ID" value="BCP66764.1"/>
    <property type="molecule type" value="Genomic_DNA"/>
</dbReference>
<evidence type="ECO:0000256" key="10">
    <source>
        <dbReference type="ARBA" id="ARBA00023136"/>
    </source>
</evidence>
<protein>
    <recommendedName>
        <fullName evidence="3">histidine kinase</fullName>
        <ecNumber evidence="3">2.7.13.3</ecNumber>
    </recommendedName>
</protein>
<evidence type="ECO:0000256" key="8">
    <source>
        <dbReference type="ARBA" id="ARBA00022989"/>
    </source>
</evidence>
<evidence type="ECO:0000313" key="15">
    <source>
        <dbReference type="Proteomes" id="UP000596099"/>
    </source>
</evidence>